<protein>
    <submittedName>
        <fullName evidence="4">Class I SAM-dependent methyltransferase</fullName>
    </submittedName>
</protein>
<dbReference type="InterPro" id="IPR029063">
    <property type="entry name" value="SAM-dependent_MTases_sf"/>
</dbReference>
<dbReference type="InterPro" id="IPR041698">
    <property type="entry name" value="Methyltransf_25"/>
</dbReference>
<evidence type="ECO:0000313" key="5">
    <source>
        <dbReference type="Proteomes" id="UP000664914"/>
    </source>
</evidence>
<keyword evidence="1 4" id="KW-0489">Methyltransferase</keyword>
<evidence type="ECO:0000259" key="3">
    <source>
        <dbReference type="Pfam" id="PF13649"/>
    </source>
</evidence>
<sequence length="391" mass="43592">MEATIDLKSQFAHAVLPVTSSDEEARQEFVKSLKFHLASKVAPGNRLAYAARAVGRFAEVEGKTPKNYHEIRAAMNDDPYFRFWSAMQRNSQEMMWKSVQIPVERSLPELIEASLGETGAGGTLTLDPALEIPRYHRHVDIHCMPGGYHGEFAENDVANGAVYDRAVYLYAMGRMGPFNSDIGDTTIAYVKANYPDLKPRRILDMGCTVGHSTLPYADIWPDAEIYGIDVGAPVLRYAHARAESLGKAVHFSQQNAEHTNFPDGHFDLIVSHILVHETSHVAMRNIMKEANRLLSPGGVVIHAETPPYRDLDPFDAFMLDWDTRNNNEPYWGASHEIDPKQIAGETGFDADRAFEGMQPSAFDAEEAKRTKLFQGGDFAGGGMWYVWGAQK</sequence>
<gene>
    <name evidence="4" type="ORF">HRJ34_17590</name>
</gene>
<dbReference type="Proteomes" id="UP000664914">
    <property type="component" value="Chromosome"/>
</dbReference>
<evidence type="ECO:0000313" key="4">
    <source>
        <dbReference type="EMBL" id="QTH20161.1"/>
    </source>
</evidence>
<dbReference type="Pfam" id="PF13649">
    <property type="entry name" value="Methyltransf_25"/>
    <property type="match status" value="1"/>
</dbReference>
<feature type="domain" description="Methyltransferase" evidence="3">
    <location>
        <begin position="202"/>
        <end position="298"/>
    </location>
</feature>
<dbReference type="Gene3D" id="3.40.50.150">
    <property type="entry name" value="Vaccinia Virus protein VP39"/>
    <property type="match status" value="1"/>
</dbReference>
<accession>A0A975HC98</accession>
<organism evidence="4 5">
    <name type="scientific">Rhizorhabdus wittichii</name>
    <dbReference type="NCBI Taxonomy" id="160791"/>
    <lineage>
        <taxon>Bacteria</taxon>
        <taxon>Pseudomonadati</taxon>
        <taxon>Pseudomonadota</taxon>
        <taxon>Alphaproteobacteria</taxon>
        <taxon>Sphingomonadales</taxon>
        <taxon>Sphingomonadaceae</taxon>
        <taxon>Rhizorhabdus</taxon>
    </lineage>
</organism>
<dbReference type="AlphaFoldDB" id="A0A975HC98"/>
<keyword evidence="2" id="KW-0808">Transferase</keyword>
<dbReference type="CDD" id="cd02440">
    <property type="entry name" value="AdoMet_MTases"/>
    <property type="match status" value="1"/>
</dbReference>
<proteinExistence type="predicted"/>
<dbReference type="GO" id="GO:0032259">
    <property type="term" value="P:methylation"/>
    <property type="evidence" value="ECO:0007669"/>
    <property type="project" value="UniProtKB-KW"/>
</dbReference>
<reference evidence="4" key="1">
    <citation type="submission" date="2020-07" db="EMBL/GenBank/DDBJ databases">
        <authorList>
            <person name="Camacho E."/>
        </authorList>
    </citation>
    <scope>NUCLEOTIDE SEQUENCE</scope>
    <source>
        <strain evidence="4">MPO218</strain>
    </source>
</reference>
<dbReference type="RefSeq" id="WP_208631995.1">
    <property type="nucleotide sequence ID" value="NZ_CP059319.1"/>
</dbReference>
<reference evidence="4" key="2">
    <citation type="submission" date="2021-04" db="EMBL/GenBank/DDBJ databases">
        <title>Isolation and genomic analysis of the ibuprofen-degrading bacterium Sphingomonas strain MPO218.</title>
        <authorList>
            <person name="Aulestia M."/>
            <person name="Flores A."/>
            <person name="Mangas E.L."/>
            <person name="Perez-Pulido A.J."/>
            <person name="Santero E."/>
            <person name="Camacho E.M."/>
        </authorList>
    </citation>
    <scope>NUCLEOTIDE SEQUENCE</scope>
    <source>
        <strain evidence="4">MPO218</strain>
    </source>
</reference>
<evidence type="ECO:0000256" key="2">
    <source>
        <dbReference type="ARBA" id="ARBA00022679"/>
    </source>
</evidence>
<dbReference type="PANTHER" id="PTHR43861:SF1">
    <property type="entry name" value="TRANS-ACONITATE 2-METHYLTRANSFERASE"/>
    <property type="match status" value="1"/>
</dbReference>
<dbReference type="EMBL" id="CP059319">
    <property type="protein sequence ID" value="QTH20161.1"/>
    <property type="molecule type" value="Genomic_DNA"/>
</dbReference>
<name>A0A975HC98_9SPHN</name>
<evidence type="ECO:0000256" key="1">
    <source>
        <dbReference type="ARBA" id="ARBA00022603"/>
    </source>
</evidence>
<dbReference type="SUPFAM" id="SSF53335">
    <property type="entry name" value="S-adenosyl-L-methionine-dependent methyltransferases"/>
    <property type="match status" value="1"/>
</dbReference>
<dbReference type="GO" id="GO:0008168">
    <property type="term" value="F:methyltransferase activity"/>
    <property type="evidence" value="ECO:0007669"/>
    <property type="project" value="UniProtKB-KW"/>
</dbReference>
<dbReference type="PANTHER" id="PTHR43861">
    <property type="entry name" value="TRANS-ACONITATE 2-METHYLTRANSFERASE-RELATED"/>
    <property type="match status" value="1"/>
</dbReference>